<evidence type="ECO:0000313" key="15">
    <source>
        <dbReference type="Proteomes" id="UP000008914"/>
    </source>
</evidence>
<dbReference type="InterPro" id="IPR006068">
    <property type="entry name" value="ATPase_P-typ_cation-transptr_C"/>
</dbReference>
<keyword evidence="8 12" id="KW-1133">Transmembrane helix</keyword>
<evidence type="ECO:0000256" key="9">
    <source>
        <dbReference type="ARBA" id="ARBA00023136"/>
    </source>
</evidence>
<dbReference type="InterPro" id="IPR008250">
    <property type="entry name" value="ATPase_P-typ_transduc_dom_A_sf"/>
</dbReference>
<dbReference type="InterPro" id="IPR023299">
    <property type="entry name" value="ATPase_P-typ_cyto_dom_N"/>
</dbReference>
<dbReference type="PANTHER" id="PTHR43294">
    <property type="entry name" value="SODIUM/POTASSIUM-TRANSPORTING ATPASE SUBUNIT ALPHA"/>
    <property type="match status" value="1"/>
</dbReference>
<dbReference type="InterPro" id="IPR059000">
    <property type="entry name" value="ATPase_P-type_domA"/>
</dbReference>
<evidence type="ECO:0000256" key="1">
    <source>
        <dbReference type="ARBA" id="ARBA00004651"/>
    </source>
</evidence>
<evidence type="ECO:0000256" key="11">
    <source>
        <dbReference type="SAM" id="MobiDB-lite"/>
    </source>
</evidence>
<dbReference type="Pfam" id="PF00690">
    <property type="entry name" value="Cation_ATPase_N"/>
    <property type="match status" value="1"/>
</dbReference>
<dbReference type="InterPro" id="IPR044492">
    <property type="entry name" value="P_typ_ATPase_HD_dom"/>
</dbReference>
<dbReference type="SUPFAM" id="SSF81665">
    <property type="entry name" value="Calcium ATPase, transmembrane domain M"/>
    <property type="match status" value="1"/>
</dbReference>
<keyword evidence="15" id="KW-1185">Reference proteome</keyword>
<accession>E6S6J5</accession>
<dbReference type="InterPro" id="IPR004014">
    <property type="entry name" value="ATPase_P-typ_cation-transptr_N"/>
</dbReference>
<feature type="transmembrane region" description="Helical" evidence="12">
    <location>
        <begin position="91"/>
        <end position="111"/>
    </location>
</feature>
<dbReference type="GO" id="GO:1902600">
    <property type="term" value="P:proton transmembrane transport"/>
    <property type="evidence" value="ECO:0007669"/>
    <property type="project" value="TreeGrafter"/>
</dbReference>
<dbReference type="GO" id="GO:1990573">
    <property type="term" value="P:potassium ion import across plasma membrane"/>
    <property type="evidence" value="ECO:0007669"/>
    <property type="project" value="TreeGrafter"/>
</dbReference>
<comment type="catalytic activity">
    <reaction evidence="10">
        <text>ATP + H2O = ADP + phosphate + H(+)</text>
        <dbReference type="Rhea" id="RHEA:13065"/>
        <dbReference type="ChEBI" id="CHEBI:15377"/>
        <dbReference type="ChEBI" id="CHEBI:15378"/>
        <dbReference type="ChEBI" id="CHEBI:30616"/>
        <dbReference type="ChEBI" id="CHEBI:43474"/>
        <dbReference type="ChEBI" id="CHEBI:456216"/>
    </reaction>
</comment>
<dbReference type="HOGENOM" id="CLU_002360_3_3_11"/>
<feature type="region of interest" description="Disordered" evidence="11">
    <location>
        <begin position="179"/>
        <end position="198"/>
    </location>
</feature>
<dbReference type="FunFam" id="3.40.50.1000:FF:000001">
    <property type="entry name" value="Phospholipid-transporting ATPase IC"/>
    <property type="match status" value="1"/>
</dbReference>
<dbReference type="NCBIfam" id="TIGR01494">
    <property type="entry name" value="ATPase_P-type"/>
    <property type="match status" value="2"/>
</dbReference>
<evidence type="ECO:0000256" key="4">
    <source>
        <dbReference type="ARBA" id="ARBA00022692"/>
    </source>
</evidence>
<dbReference type="SUPFAM" id="SSF81660">
    <property type="entry name" value="Metal cation-transporting ATPase, ATP-binding domain N"/>
    <property type="match status" value="1"/>
</dbReference>
<keyword evidence="9 12" id="KW-0472">Membrane</keyword>
<evidence type="ECO:0000256" key="5">
    <source>
        <dbReference type="ARBA" id="ARBA00022741"/>
    </source>
</evidence>
<dbReference type="InterPro" id="IPR050510">
    <property type="entry name" value="Cation_transp_ATPase_P-type"/>
</dbReference>
<keyword evidence="7" id="KW-1278">Translocase</keyword>
<dbReference type="Proteomes" id="UP000008914">
    <property type="component" value="Chromosome"/>
</dbReference>
<keyword evidence="5" id="KW-0547">Nucleotide-binding</keyword>
<feature type="transmembrane region" description="Helical" evidence="12">
    <location>
        <begin position="259"/>
        <end position="277"/>
    </location>
</feature>
<dbReference type="eggNOG" id="COG0474">
    <property type="taxonomic scope" value="Bacteria"/>
</dbReference>
<dbReference type="AlphaFoldDB" id="E6S6J5"/>
<protein>
    <submittedName>
        <fullName evidence="14">ATPase, P-type (Transporting), HAD superfamily, subfamily IC</fullName>
    </submittedName>
</protein>
<evidence type="ECO:0000256" key="6">
    <source>
        <dbReference type="ARBA" id="ARBA00022840"/>
    </source>
</evidence>
<feature type="compositionally biased region" description="Polar residues" evidence="11">
    <location>
        <begin position="179"/>
        <end position="189"/>
    </location>
</feature>
<feature type="transmembrane region" description="Helical" evidence="12">
    <location>
        <begin position="810"/>
        <end position="829"/>
    </location>
</feature>
<keyword evidence="3" id="KW-1003">Cell membrane</keyword>
<dbReference type="InterPro" id="IPR001757">
    <property type="entry name" value="P_typ_ATPase"/>
</dbReference>
<evidence type="ECO:0000256" key="10">
    <source>
        <dbReference type="ARBA" id="ARBA00049360"/>
    </source>
</evidence>
<dbReference type="Gene3D" id="2.70.150.10">
    <property type="entry name" value="Calcium-transporting ATPase, cytoplasmic transduction domain A"/>
    <property type="match status" value="1"/>
</dbReference>
<dbReference type="PROSITE" id="PS00154">
    <property type="entry name" value="ATPASE_E1_E2"/>
    <property type="match status" value="1"/>
</dbReference>
<dbReference type="OrthoDB" id="9814270at2"/>
<dbReference type="SFLD" id="SFLDF00027">
    <property type="entry name" value="p-type_atpase"/>
    <property type="match status" value="1"/>
</dbReference>
<dbReference type="GO" id="GO:0005886">
    <property type="term" value="C:plasma membrane"/>
    <property type="evidence" value="ECO:0007669"/>
    <property type="project" value="UniProtKB-SubCell"/>
</dbReference>
<dbReference type="Pfam" id="PF00689">
    <property type="entry name" value="Cation_ATPase_C"/>
    <property type="match status" value="1"/>
</dbReference>
<dbReference type="Pfam" id="PF00122">
    <property type="entry name" value="E1-E2_ATPase"/>
    <property type="match status" value="1"/>
</dbReference>
<dbReference type="SUPFAM" id="SSF81653">
    <property type="entry name" value="Calcium ATPase, transduction domain A"/>
    <property type="match status" value="1"/>
</dbReference>
<feature type="transmembrane region" description="Helical" evidence="12">
    <location>
        <begin position="289"/>
        <end position="317"/>
    </location>
</feature>
<dbReference type="Pfam" id="PF13246">
    <property type="entry name" value="Cation_ATPase"/>
    <property type="match status" value="1"/>
</dbReference>
<feature type="transmembrane region" description="Helical" evidence="12">
    <location>
        <begin position="910"/>
        <end position="927"/>
    </location>
</feature>
<evidence type="ECO:0000256" key="3">
    <source>
        <dbReference type="ARBA" id="ARBA00022475"/>
    </source>
</evidence>
<feature type="transmembrane region" description="Helical" evidence="12">
    <location>
        <begin position="753"/>
        <end position="771"/>
    </location>
</feature>
<comment type="similarity">
    <text evidence="2">Belongs to the cation transport ATPase (P-type) (TC 3.A.3) family. Type IIA subfamily.</text>
</comment>
<dbReference type="GO" id="GO:0030007">
    <property type="term" value="P:intracellular potassium ion homeostasis"/>
    <property type="evidence" value="ECO:0007669"/>
    <property type="project" value="TreeGrafter"/>
</dbReference>
<evidence type="ECO:0000313" key="14">
    <source>
        <dbReference type="EMBL" id="ADU50012.1"/>
    </source>
</evidence>
<dbReference type="SFLD" id="SFLDG00002">
    <property type="entry name" value="C1.7:_P-type_atpase_like"/>
    <property type="match status" value="1"/>
</dbReference>
<dbReference type="PRINTS" id="PR00120">
    <property type="entry name" value="HATPASE"/>
</dbReference>
<dbReference type="GO" id="GO:0036376">
    <property type="term" value="P:sodium ion export across plasma membrane"/>
    <property type="evidence" value="ECO:0007669"/>
    <property type="project" value="TreeGrafter"/>
</dbReference>
<evidence type="ECO:0000256" key="12">
    <source>
        <dbReference type="SAM" id="Phobius"/>
    </source>
</evidence>
<dbReference type="SUPFAM" id="SSF56784">
    <property type="entry name" value="HAD-like"/>
    <property type="match status" value="1"/>
</dbReference>
<dbReference type="GO" id="GO:0005391">
    <property type="term" value="F:P-type sodium:potassium-exchanging transporter activity"/>
    <property type="evidence" value="ECO:0007669"/>
    <property type="project" value="TreeGrafter"/>
</dbReference>
<reference evidence="14 15" key="1">
    <citation type="journal article" date="2010" name="Stand. Genomic Sci.">
        <title>Complete genome sequence of Intrasporangium calvum type strain (7 KIP).</title>
        <authorList>
            <person name="Del Rio T.G."/>
            <person name="Chertkov O."/>
            <person name="Yasawong M."/>
            <person name="Lucas S."/>
            <person name="Deshpande S."/>
            <person name="Cheng J.F."/>
            <person name="Detter C."/>
            <person name="Tapia R."/>
            <person name="Han C."/>
            <person name="Goodwin L."/>
            <person name="Pitluck S."/>
            <person name="Liolios K."/>
            <person name="Ivanova N."/>
            <person name="Mavromatis K."/>
            <person name="Pati A."/>
            <person name="Chen A."/>
            <person name="Palaniappan K."/>
            <person name="Land M."/>
            <person name="Hauser L."/>
            <person name="Chang Y.J."/>
            <person name="Jeffries C.D."/>
            <person name="Rohde M."/>
            <person name="Pukall R."/>
            <person name="Sikorski J."/>
            <person name="Goker M."/>
            <person name="Woyke T."/>
            <person name="Bristow J."/>
            <person name="Eisen J.A."/>
            <person name="Markowitz V."/>
            <person name="Hugenholtz P."/>
            <person name="Kyrpides N.C."/>
            <person name="Klenk H.P."/>
            <person name="Lapidus A."/>
        </authorList>
    </citation>
    <scope>NUCLEOTIDE SEQUENCE [LARGE SCALE GENOMIC DNA]</scope>
    <source>
        <strain evidence="15">ATCC 23552 / DSM 43043 / JCM 3097 / NBRC 12989 / 7 KIP</strain>
    </source>
</reference>
<dbReference type="GO" id="GO:0005524">
    <property type="term" value="F:ATP binding"/>
    <property type="evidence" value="ECO:0007669"/>
    <property type="project" value="UniProtKB-KW"/>
</dbReference>
<feature type="transmembrane region" description="Helical" evidence="12">
    <location>
        <begin position="728"/>
        <end position="747"/>
    </location>
</feature>
<dbReference type="Gene3D" id="1.20.1110.10">
    <property type="entry name" value="Calcium-transporting ATPase, transmembrane domain"/>
    <property type="match status" value="1"/>
</dbReference>
<dbReference type="STRING" id="710696.Intca_3538"/>
<dbReference type="Gene3D" id="3.40.50.1000">
    <property type="entry name" value="HAD superfamily/HAD-like"/>
    <property type="match status" value="1"/>
</dbReference>
<dbReference type="GO" id="GO:0016887">
    <property type="term" value="F:ATP hydrolysis activity"/>
    <property type="evidence" value="ECO:0007669"/>
    <property type="project" value="InterPro"/>
</dbReference>
<dbReference type="EMBL" id="CP002343">
    <property type="protein sequence ID" value="ADU50012.1"/>
    <property type="molecule type" value="Genomic_DNA"/>
</dbReference>
<feature type="transmembrane region" description="Helical" evidence="12">
    <location>
        <begin position="878"/>
        <end position="898"/>
    </location>
</feature>
<dbReference type="PANTHER" id="PTHR43294:SF21">
    <property type="entry name" value="CATION TRANSPORTING ATPASE"/>
    <property type="match status" value="1"/>
</dbReference>
<organism evidence="14 15">
    <name type="scientific">Intrasporangium calvum (strain ATCC 23552 / DSM 43043 / JCM 3097 / NBRC 12989 / NCIMB 10167 / NRRL B-3866 / 7 KIP)</name>
    <dbReference type="NCBI Taxonomy" id="710696"/>
    <lineage>
        <taxon>Bacteria</taxon>
        <taxon>Bacillati</taxon>
        <taxon>Actinomycetota</taxon>
        <taxon>Actinomycetes</taxon>
        <taxon>Micrococcales</taxon>
        <taxon>Intrasporangiaceae</taxon>
        <taxon>Intrasporangium</taxon>
    </lineage>
</organism>
<keyword evidence="6" id="KW-0067">ATP-binding</keyword>
<dbReference type="InterPro" id="IPR018303">
    <property type="entry name" value="ATPase_P-typ_P_site"/>
</dbReference>
<dbReference type="PRINTS" id="PR00119">
    <property type="entry name" value="CATATPASE"/>
</dbReference>
<dbReference type="InterPro" id="IPR036412">
    <property type="entry name" value="HAD-like_sf"/>
</dbReference>
<sequence>MTTTAFDIPDPTLRPADQVAQALGVDPEVGLTDATADERLADEGPNELRGRPPVPLWRKVLRQLQDPLVYLLLVAIVISLVAWAGEGGESWPVDAIVIALIVVANAVLGLVQEAKAASAVAALASMTAASSSVLRGGRLRTVRSTALVRGDVLNLSEGDSVGADARLLSATGLRLQEASLTGESGTTPKSADPLGGPTALGDRRNMVYRGTAVVQGVGRAVVTSTGMDTEMGRIAELLDRTDQEPSPLRREIGSVSKTLGLLVIGIAVVVMAAIALLNGVHDLTDAATILLMGVSLAVAAVPEGLPAILSLVLALGVRVMARRNAVMKDLHSVETLGSASVICSDKTGTLTRNEMTLSRIITPSGRVELSGTGYRPEGEARYRPTDGSEADLVREARNVVVAGALANNAQLLEEAGEWTIQGDPTEAAFLVALRKLEDAERVAACYERAAEVPFTSQRKMMSILGHHLDEDEHRLFVKGAPDVLLGHCDTVRCGDAVVSLDEAQRAGFLRAVDDLSVGAYRTLGVAYRDVDVAGIPTLAGTDRPLLDESAETGLVLLGVVGIIDPPRDEARQAVAEAHRAGIRTVMITGDHPGTAARIAADLGISQPGQRVLTGADLDALGDEDLRRAVLDTAVYARVAPEHKLRIIDGLQSHGLVVAMTGDGVNDAPALKSADIGIAMGITGTEVTKESSRMILGDDNYATIVDAVRQGRVIFDNIKKFLRYLLSSNLGEVATVFFGVVLAGLIGLSEADESGAIVLPLLATQILWINLVTDSGPALAMGVDPEVDDVMARPPRRQSDRILDGRMWRRIGFIGAVMAAVTLLTIDAVLPGGLLHGSGSLAAARTAGFTTLVLAQLFNALNSRSDESSAFRHLSNNRWLWGAIALAVALQGAVVSVPFLQAAFGTETLSWGQWALCLGLASVVLWLEELSKLVRRRRHSRARSEPRERP</sequence>
<keyword evidence="4 12" id="KW-0812">Transmembrane</keyword>
<dbReference type="KEGG" id="ica:Intca_3538"/>
<dbReference type="InterPro" id="IPR023298">
    <property type="entry name" value="ATPase_P-typ_TM_dom_sf"/>
</dbReference>
<name>E6S6J5_INTC7</name>
<dbReference type="SMART" id="SM00831">
    <property type="entry name" value="Cation_ATPase_N"/>
    <property type="match status" value="1"/>
</dbReference>
<dbReference type="RefSeq" id="WP_013494319.1">
    <property type="nucleotide sequence ID" value="NC_014830.1"/>
</dbReference>
<feature type="transmembrane region" description="Helical" evidence="12">
    <location>
        <begin position="68"/>
        <end position="85"/>
    </location>
</feature>
<dbReference type="SFLD" id="SFLDS00003">
    <property type="entry name" value="Haloacid_Dehalogenase"/>
    <property type="match status" value="1"/>
</dbReference>
<comment type="subcellular location">
    <subcellularLocation>
        <location evidence="1">Cell membrane</location>
        <topology evidence="1">Multi-pass membrane protein</topology>
    </subcellularLocation>
</comment>
<dbReference type="Gene3D" id="3.40.1110.10">
    <property type="entry name" value="Calcium-transporting ATPase, cytoplasmic domain N"/>
    <property type="match status" value="1"/>
</dbReference>
<evidence type="ECO:0000256" key="2">
    <source>
        <dbReference type="ARBA" id="ARBA00005675"/>
    </source>
</evidence>
<evidence type="ECO:0000256" key="8">
    <source>
        <dbReference type="ARBA" id="ARBA00022989"/>
    </source>
</evidence>
<feature type="transmembrane region" description="Helical" evidence="12">
    <location>
        <begin position="841"/>
        <end position="857"/>
    </location>
</feature>
<evidence type="ECO:0000256" key="7">
    <source>
        <dbReference type="ARBA" id="ARBA00022967"/>
    </source>
</evidence>
<feature type="domain" description="Cation-transporting P-type ATPase N-terminal" evidence="13">
    <location>
        <begin position="10"/>
        <end position="84"/>
    </location>
</feature>
<dbReference type="InterPro" id="IPR023214">
    <property type="entry name" value="HAD_sf"/>
</dbReference>
<gene>
    <name evidence="14" type="ordered locus">Intca_3538</name>
</gene>
<evidence type="ECO:0000259" key="13">
    <source>
        <dbReference type="SMART" id="SM00831"/>
    </source>
</evidence>
<proteinExistence type="inferred from homology"/>
<dbReference type="GO" id="GO:0006883">
    <property type="term" value="P:intracellular sodium ion homeostasis"/>
    <property type="evidence" value="ECO:0007669"/>
    <property type="project" value="TreeGrafter"/>
</dbReference>